<evidence type="ECO:0000259" key="1">
    <source>
        <dbReference type="PROSITE" id="PS51462"/>
    </source>
</evidence>
<dbReference type="InterPro" id="IPR000086">
    <property type="entry name" value="NUDIX_hydrolase_dom"/>
</dbReference>
<organism evidence="2 3">
    <name type="scientific">Carnobacterium divergens</name>
    <name type="common">Lactobacillus divergens</name>
    <dbReference type="NCBI Taxonomy" id="2748"/>
    <lineage>
        <taxon>Bacteria</taxon>
        <taxon>Bacillati</taxon>
        <taxon>Bacillota</taxon>
        <taxon>Bacilli</taxon>
        <taxon>Lactobacillales</taxon>
        <taxon>Carnobacteriaceae</taxon>
        <taxon>Carnobacterium</taxon>
    </lineage>
</organism>
<dbReference type="RefSeq" id="WP_135026223.1">
    <property type="nucleotide sequence ID" value="NZ_JBFUWK010000004.1"/>
</dbReference>
<dbReference type="CDD" id="cd18886">
    <property type="entry name" value="NUDIX_MutT_Nudt1"/>
    <property type="match status" value="1"/>
</dbReference>
<name>A0A7Z8CWY3_CARDV</name>
<dbReference type="PANTHER" id="PTHR43222">
    <property type="entry name" value="NUDIX HYDROLASE 23"/>
    <property type="match status" value="1"/>
</dbReference>
<accession>A0A7Z8CWY3</accession>
<dbReference type="Pfam" id="PF00293">
    <property type="entry name" value="NUDIX"/>
    <property type="match status" value="1"/>
</dbReference>
<comment type="caution">
    <text evidence="2">The sequence shown here is derived from an EMBL/GenBank/DDBJ whole genome shotgun (WGS) entry which is preliminary data.</text>
</comment>
<feature type="domain" description="Nudix hydrolase" evidence="1">
    <location>
        <begin position="1"/>
        <end position="133"/>
    </location>
</feature>
<gene>
    <name evidence="2" type="ORF">CKN69_09520</name>
</gene>
<dbReference type="InterPro" id="IPR015797">
    <property type="entry name" value="NUDIX_hydrolase-like_dom_sf"/>
</dbReference>
<dbReference type="PANTHER" id="PTHR43222:SF2">
    <property type="entry name" value="NUDIX HYDROLASE 23, CHLOROPLASTIC"/>
    <property type="match status" value="1"/>
</dbReference>
<evidence type="ECO:0000313" key="3">
    <source>
        <dbReference type="Proteomes" id="UP000297938"/>
    </source>
</evidence>
<sequence length="154" mass="17989">MQWYTLCFLKQGTKVLLLNRQKNPWMGRWTGVGGKIEVGETPLNSAIREIKEETTIDVSELFYGGQLLWTVDHEITGGLHLFLTELPEKEYFSTPIATREGILDFKEIDWILDSKNQGMPDNIPFVLKDLLLNPQENRYMCYFENNQFLKVEKQ</sequence>
<evidence type="ECO:0000313" key="2">
    <source>
        <dbReference type="EMBL" id="TFJ24861.1"/>
    </source>
</evidence>
<dbReference type="AlphaFoldDB" id="A0A7Z8CWY3"/>
<reference evidence="2 3" key="1">
    <citation type="journal article" date="2018" name="Int. J. Food Microbiol.">
        <title>Growth of Carnobacterium spp. isolated from chilled vacuum-packaged meat under relevant acidic conditions.</title>
        <authorList>
            <person name="Zhang P."/>
            <person name="Badoni M."/>
            <person name="Ganzle M."/>
            <person name="Yang X."/>
        </authorList>
    </citation>
    <scope>NUCLEOTIDE SEQUENCE [LARGE SCALE GENOMIC DNA]</scope>
    <source>
        <strain evidence="2 3">B2</strain>
    </source>
</reference>
<dbReference type="SUPFAM" id="SSF55811">
    <property type="entry name" value="Nudix"/>
    <property type="match status" value="1"/>
</dbReference>
<proteinExistence type="predicted"/>
<dbReference type="Proteomes" id="UP000297938">
    <property type="component" value="Unassembled WGS sequence"/>
</dbReference>
<protein>
    <submittedName>
        <fullName evidence="2">DNA mismatch repair protein MutT</fullName>
    </submittedName>
</protein>
<dbReference type="PROSITE" id="PS51462">
    <property type="entry name" value="NUDIX"/>
    <property type="match status" value="1"/>
</dbReference>
<dbReference type="EMBL" id="NRPP01000017">
    <property type="protein sequence ID" value="TFJ24861.1"/>
    <property type="molecule type" value="Genomic_DNA"/>
</dbReference>
<dbReference type="Gene3D" id="3.90.79.10">
    <property type="entry name" value="Nucleoside Triphosphate Pyrophosphohydrolase"/>
    <property type="match status" value="1"/>
</dbReference>